<dbReference type="Pfam" id="PF13649">
    <property type="entry name" value="Methyltransf_25"/>
    <property type="match status" value="1"/>
</dbReference>
<sequence>MRILQLMQFPFLSAMKGIMYYPRKGLLNRYNARTRMYPMNDLPSPEVYEKEFKYMPWGELINDLLQLIERDVKPQSELLDLMCGPGYLLSKISTMRPDLKLTGVDIDKRYTHYTRNKYSSIECITADVLKWQTNRKFDTIVCTGGIHHIPYPQQHAIVQKIFTLLNDDGFCIVADPYVSDYSNEEERKLAAAELGYEYLAAVIRKNAPNEIITAAVDILENDLFMTEYKTSVKKNTLLFKKYFSSVEIHKTWPKKESEYGDYYFILKKSTHIRK</sequence>
<organism evidence="3">
    <name type="scientific">Candidatus Iainarchaeum sp</name>
    <dbReference type="NCBI Taxonomy" id="3101447"/>
    <lineage>
        <taxon>Archaea</taxon>
        <taxon>Candidatus Iainarchaeota</taxon>
        <taxon>Candidatus Iainarchaeia</taxon>
        <taxon>Candidatus Iainarchaeales</taxon>
        <taxon>Candidatus Iainarchaeaceae</taxon>
        <taxon>Candidatus Iainarchaeum</taxon>
    </lineage>
</organism>
<dbReference type="GO" id="GO:0008168">
    <property type="term" value="F:methyltransferase activity"/>
    <property type="evidence" value="ECO:0007669"/>
    <property type="project" value="UniProtKB-KW"/>
</dbReference>
<evidence type="ECO:0000313" key="3">
    <source>
        <dbReference type="EMBL" id="QQR92377.1"/>
    </source>
</evidence>
<dbReference type="EMBL" id="CP064981">
    <property type="protein sequence ID" value="QQR92377.1"/>
    <property type="molecule type" value="Genomic_DNA"/>
</dbReference>
<dbReference type="Gene3D" id="3.40.50.150">
    <property type="entry name" value="Vaccinia Virus protein VP39"/>
    <property type="match status" value="1"/>
</dbReference>
<evidence type="ECO:0000259" key="2">
    <source>
        <dbReference type="Pfam" id="PF13649"/>
    </source>
</evidence>
<evidence type="ECO:0000256" key="1">
    <source>
        <dbReference type="ARBA" id="ARBA00022679"/>
    </source>
</evidence>
<feature type="domain" description="Methyltransferase" evidence="2">
    <location>
        <begin position="79"/>
        <end position="169"/>
    </location>
</feature>
<accession>A0A7T9I260</accession>
<proteinExistence type="predicted"/>
<keyword evidence="1 3" id="KW-0808">Transferase</keyword>
<dbReference type="InterPro" id="IPR041698">
    <property type="entry name" value="Methyltransf_25"/>
</dbReference>
<name>A0A7T9I260_9ARCH</name>
<gene>
    <name evidence="3" type="ORF">IPJ89_04440</name>
</gene>
<dbReference type="GO" id="GO:0032259">
    <property type="term" value="P:methylation"/>
    <property type="evidence" value="ECO:0007669"/>
    <property type="project" value="UniProtKB-KW"/>
</dbReference>
<protein>
    <submittedName>
        <fullName evidence="3">Methyltransferase domain-containing protein</fullName>
    </submittedName>
</protein>
<dbReference type="Proteomes" id="UP000596004">
    <property type="component" value="Chromosome"/>
</dbReference>
<dbReference type="AlphaFoldDB" id="A0A7T9I260"/>
<dbReference type="InterPro" id="IPR029063">
    <property type="entry name" value="SAM-dependent_MTases_sf"/>
</dbReference>
<reference evidence="3" key="1">
    <citation type="submission" date="2020-11" db="EMBL/GenBank/DDBJ databases">
        <title>Connecting structure to function with the recovery of over 1000 high-quality activated sludge metagenome-assembled genomes encoding full-length rRNA genes using long-read sequencing.</title>
        <authorList>
            <person name="Singleton C.M."/>
            <person name="Petriglieri F."/>
            <person name="Kristensen J.M."/>
            <person name="Kirkegaard R.H."/>
            <person name="Michaelsen T.Y."/>
            <person name="Andersen M.H."/>
            <person name="Karst S.M."/>
            <person name="Dueholm M.S."/>
            <person name="Nielsen P.H."/>
            <person name="Albertsen M."/>
        </authorList>
    </citation>
    <scope>NUCLEOTIDE SEQUENCE</scope>
    <source>
        <strain evidence="3">Fred_18-Q3-R57-64_BAT3C.431</strain>
    </source>
</reference>
<dbReference type="CDD" id="cd02440">
    <property type="entry name" value="AdoMet_MTases"/>
    <property type="match status" value="1"/>
</dbReference>
<dbReference type="PANTHER" id="PTHR43861">
    <property type="entry name" value="TRANS-ACONITATE 2-METHYLTRANSFERASE-RELATED"/>
    <property type="match status" value="1"/>
</dbReference>
<keyword evidence="3" id="KW-0489">Methyltransferase</keyword>
<dbReference type="SUPFAM" id="SSF53335">
    <property type="entry name" value="S-adenosyl-L-methionine-dependent methyltransferases"/>
    <property type="match status" value="1"/>
</dbReference>